<dbReference type="InterPro" id="IPR043128">
    <property type="entry name" value="Rev_trsase/Diguanyl_cyclase"/>
</dbReference>
<dbReference type="SUPFAM" id="SSF56672">
    <property type="entry name" value="DNA/RNA polymerases"/>
    <property type="match status" value="1"/>
</dbReference>
<dbReference type="FunFam" id="3.30.70.270:FF:000020">
    <property type="entry name" value="Transposon Tf2-6 polyprotein-like Protein"/>
    <property type="match status" value="1"/>
</dbReference>
<dbReference type="Pfam" id="PF24626">
    <property type="entry name" value="SH3_Tf2-1"/>
    <property type="match status" value="1"/>
</dbReference>
<evidence type="ECO:0000313" key="3">
    <source>
        <dbReference type="Proteomes" id="UP000818029"/>
    </source>
</evidence>
<dbReference type="Gene3D" id="2.40.70.10">
    <property type="entry name" value="Acid Proteases"/>
    <property type="match status" value="1"/>
</dbReference>
<dbReference type="PaxDb" id="3635-A0A1U8NQB6"/>
<dbReference type="AlphaFoldDB" id="A0A1U8NQB6"/>
<dbReference type="RefSeq" id="XP_016740258.1">
    <property type="nucleotide sequence ID" value="XM_016884769.1"/>
</dbReference>
<feature type="region of interest" description="Disordered" evidence="1">
    <location>
        <begin position="1"/>
        <end position="40"/>
    </location>
</feature>
<dbReference type="SUPFAM" id="SSF53098">
    <property type="entry name" value="Ribonuclease H-like"/>
    <property type="match status" value="1"/>
</dbReference>
<dbReference type="InterPro" id="IPR043502">
    <property type="entry name" value="DNA/RNA_pol_sf"/>
</dbReference>
<dbReference type="InterPro" id="IPR021109">
    <property type="entry name" value="Peptidase_aspartic_dom_sf"/>
</dbReference>
<dbReference type="KEGG" id="ghi:107950020"/>
<dbReference type="PANTHER" id="PTHR46148:SF44">
    <property type="entry name" value="GAG-POL POLYPROTEIN"/>
    <property type="match status" value="1"/>
</dbReference>
<feature type="domain" description="Tf2-1-like SH3-like" evidence="2">
    <location>
        <begin position="580"/>
        <end position="645"/>
    </location>
</feature>
<dbReference type="GO" id="GO:0003676">
    <property type="term" value="F:nucleic acid binding"/>
    <property type="evidence" value="ECO:0007669"/>
    <property type="project" value="InterPro"/>
</dbReference>
<name>A0A1U8NQB6_GOSHI</name>
<organism evidence="3 4">
    <name type="scientific">Gossypium hirsutum</name>
    <name type="common">Upland cotton</name>
    <name type="synonym">Gossypium mexicanum</name>
    <dbReference type="NCBI Taxonomy" id="3635"/>
    <lineage>
        <taxon>Eukaryota</taxon>
        <taxon>Viridiplantae</taxon>
        <taxon>Streptophyta</taxon>
        <taxon>Embryophyta</taxon>
        <taxon>Tracheophyta</taxon>
        <taxon>Spermatophyta</taxon>
        <taxon>Magnoliopsida</taxon>
        <taxon>eudicotyledons</taxon>
        <taxon>Gunneridae</taxon>
        <taxon>Pentapetalae</taxon>
        <taxon>rosids</taxon>
        <taxon>malvids</taxon>
        <taxon>Malvales</taxon>
        <taxon>Malvaceae</taxon>
        <taxon>Malvoideae</taxon>
        <taxon>Gossypium</taxon>
    </lineage>
</organism>
<evidence type="ECO:0000256" key="1">
    <source>
        <dbReference type="SAM" id="MobiDB-lite"/>
    </source>
</evidence>
<protein>
    <recommendedName>
        <fullName evidence="2">Tf2-1-like SH3-like domain-containing protein</fullName>
    </recommendedName>
</protein>
<dbReference type="Pfam" id="PF08284">
    <property type="entry name" value="RVP_2"/>
    <property type="match status" value="1"/>
</dbReference>
<accession>A0A1U8NQB6</accession>
<sequence>MSTRGSRGRGPHGRSGHRRGAQVEPSTMGSIPQLDMSKTEGTQPEQLTWDYFWSAFQNKYVVASNVEARRRKSLGLTQGDRSVVEYEAKPISRVKPAVKVKQAPICGYCNRHHPGECWRRTGACFRCGSTRHKKALGKGAGQVEAKQLALVYVARRHEDRDAADVIVVGNLRILAEDTSCELSVISHLGQSIRVSKVYRRSLLDVQGFVFLADLIELLYGEFDLILGMDWLVEHRVGLNYESKRVTFRVRDDVEVMMIGEHRDYLSNVISTLVAEKLIRKGCYAYLVYVHDTSSVGSTVEDICTVKDFSNVFPKELLGLPLDRKIDFGIELLSKLASVSIAPYQMARRRACPEGIRVDPKKIKAILDWNQPGNVTELQSFLGLAEYYRRFVEGFSLTVAPLTKLLRKNVLFVWVVEQQLSFEKLKSILTQTLVLIQPKPGKIHSSSYAMHPGGNKMYHDLHDLYWWPRLKHEKLEKLYVSKIVKPYGVSKLHETLGTQLDFTTTFYPQTDGQFERVVQILEDMLRSCVIDFQGERKVLGPELVAKIEDKVHLIQDQLKATSDKQKSYADLKRRDMEYDVGDRVFLKVSPWKKVLRFGHKGKLTPRFIEPYRVLTRVWPVAYKFELPLELGRIDDIFHVSMLRRYRFDPSHVVPVEEIEIRLDLYFKVELVQILDREVKVLRRKTILLVKVLWRNHVSNDATWELEELMRQQYPYFF</sequence>
<reference evidence="3" key="1">
    <citation type="journal article" date="2020" name="Nat. Genet.">
        <title>Genomic diversifications of five Gossypium allopolyploid species and their impact on cotton improvement.</title>
        <authorList>
            <person name="Chen Z.J."/>
            <person name="Sreedasyam A."/>
            <person name="Ando A."/>
            <person name="Song Q."/>
            <person name="De Santiago L.M."/>
            <person name="Hulse-Kemp A.M."/>
            <person name="Ding M."/>
            <person name="Ye W."/>
            <person name="Kirkbride R.C."/>
            <person name="Jenkins J."/>
            <person name="Plott C."/>
            <person name="Lovell J."/>
            <person name="Lin Y.M."/>
            <person name="Vaughn R."/>
            <person name="Liu B."/>
            <person name="Simpson S."/>
            <person name="Scheffler B.E."/>
            <person name="Wen L."/>
            <person name="Saski C.A."/>
            <person name="Grover C.E."/>
            <person name="Hu G."/>
            <person name="Conover J.L."/>
            <person name="Carlson J.W."/>
            <person name="Shu S."/>
            <person name="Boston L.B."/>
            <person name="Williams M."/>
            <person name="Peterson D.G."/>
            <person name="McGee K."/>
            <person name="Jones D.C."/>
            <person name="Wendel J.F."/>
            <person name="Stelly D.M."/>
            <person name="Grimwood J."/>
            <person name="Schmutz J."/>
        </authorList>
    </citation>
    <scope>NUCLEOTIDE SEQUENCE [LARGE SCALE GENOMIC DNA]</scope>
    <source>
        <strain evidence="3">cv. TM-1</strain>
    </source>
</reference>
<dbReference type="InterPro" id="IPR012337">
    <property type="entry name" value="RNaseH-like_sf"/>
</dbReference>
<dbReference type="InterPro" id="IPR036397">
    <property type="entry name" value="RNaseH_sf"/>
</dbReference>
<reference evidence="4" key="2">
    <citation type="submission" date="2025-08" db="UniProtKB">
        <authorList>
            <consortium name="RefSeq"/>
        </authorList>
    </citation>
    <scope>IDENTIFICATION</scope>
</reference>
<dbReference type="InterPro" id="IPR056924">
    <property type="entry name" value="SH3_Tf2-1"/>
</dbReference>
<dbReference type="Gene3D" id="3.30.70.270">
    <property type="match status" value="1"/>
</dbReference>
<evidence type="ECO:0000259" key="2">
    <source>
        <dbReference type="Pfam" id="PF24626"/>
    </source>
</evidence>
<gene>
    <name evidence="4" type="primary">LOC107950020</name>
</gene>
<dbReference type="Proteomes" id="UP000818029">
    <property type="component" value="Chromosome D03"/>
</dbReference>
<dbReference type="PANTHER" id="PTHR46148">
    <property type="entry name" value="CHROMO DOMAIN-CONTAINING PROTEIN"/>
    <property type="match status" value="1"/>
</dbReference>
<feature type="compositionally biased region" description="Basic residues" evidence="1">
    <location>
        <begin position="1"/>
        <end position="20"/>
    </location>
</feature>
<evidence type="ECO:0000313" key="4">
    <source>
        <dbReference type="RefSeq" id="XP_016740258.1"/>
    </source>
</evidence>
<proteinExistence type="predicted"/>
<dbReference type="Gene3D" id="3.30.420.10">
    <property type="entry name" value="Ribonuclease H-like superfamily/Ribonuclease H"/>
    <property type="match status" value="1"/>
</dbReference>
<dbReference type="GeneID" id="107950020"/>
<keyword evidence="3" id="KW-1185">Reference proteome</keyword>